<evidence type="ECO:0000256" key="3">
    <source>
        <dbReference type="RuleBase" id="RU003707"/>
    </source>
</evidence>
<dbReference type="GO" id="GO:0018812">
    <property type="term" value="F:3-hydroxyacyl-CoA dehydratase activity"/>
    <property type="evidence" value="ECO:0007669"/>
    <property type="project" value="UniProtKB-EC"/>
</dbReference>
<dbReference type="InterPro" id="IPR029045">
    <property type="entry name" value="ClpP/crotonase-like_dom_sf"/>
</dbReference>
<dbReference type="FunFam" id="3.90.226.10:FF:000009">
    <property type="entry name" value="Carnitinyl-CoA dehydratase"/>
    <property type="match status" value="1"/>
</dbReference>
<organism evidence="4">
    <name type="scientific">uncultured Desulfobacteraceae bacterium</name>
    <dbReference type="NCBI Taxonomy" id="218296"/>
    <lineage>
        <taxon>Bacteria</taxon>
        <taxon>Pseudomonadati</taxon>
        <taxon>Thermodesulfobacteriota</taxon>
        <taxon>Desulfobacteria</taxon>
        <taxon>Desulfobacterales</taxon>
        <taxon>Desulfobacteraceae</taxon>
        <taxon>environmental samples</taxon>
    </lineage>
</organism>
<comment type="similarity">
    <text evidence="1 3">Belongs to the enoyl-CoA hydratase/isomerase family.</text>
</comment>
<dbReference type="AlphaFoldDB" id="A0A484HDL2"/>
<dbReference type="Gene3D" id="3.90.226.10">
    <property type="entry name" value="2-enoyl-CoA Hydratase, Chain A, domain 1"/>
    <property type="match status" value="1"/>
</dbReference>
<proteinExistence type="inferred from homology"/>
<name>A0A484HDL2_9BACT</name>
<evidence type="ECO:0000256" key="1">
    <source>
        <dbReference type="ARBA" id="ARBA00005254"/>
    </source>
</evidence>
<sequence length="264" mass="28307">MAYQNIIFEMDGDVAFITFNRPKALNALNSALLGEFSQALDEISENEKARALVLTGSGDKAFVAGADIKEINTLDPLSAKLFAKKGQDIIARLGESPIPVIAAVNGFALGGGTEIALGCDFIYASQKAVFGLPEITLGIIPGFGGTQRLARLIGPNMAREMVFTGKMIQADEAKELGIVNKVCSEVSLMEEVKKTAQKIASMGRVSLREAKQALNRGLSVDLPTGCLIENDAFAICVTSEDFKEGTDAFIEKRKPSFKGKLNRQ</sequence>
<reference evidence="4" key="1">
    <citation type="submission" date="2019-01" db="EMBL/GenBank/DDBJ databases">
        <authorList>
            <consortium name="Genoscope - CEA"/>
            <person name="William W."/>
        </authorList>
    </citation>
    <scope>NUCLEOTIDE SEQUENCE</scope>
    <source>
        <strain evidence="4">CR-1</strain>
    </source>
</reference>
<protein>
    <submittedName>
        <fullName evidence="4">Crotonyl-CoA hydratase</fullName>
        <ecNumber evidence="4">4.2.1.150</ecNumber>
    </submittedName>
</protein>
<dbReference type="EMBL" id="CAACVI010000007">
    <property type="protein sequence ID" value="VEN73328.1"/>
    <property type="molecule type" value="Genomic_DNA"/>
</dbReference>
<dbReference type="InterPro" id="IPR014748">
    <property type="entry name" value="Enoyl-CoA_hydra_C"/>
</dbReference>
<dbReference type="Pfam" id="PF00378">
    <property type="entry name" value="ECH_1"/>
    <property type="match status" value="1"/>
</dbReference>
<dbReference type="CDD" id="cd06558">
    <property type="entry name" value="crotonase-like"/>
    <property type="match status" value="1"/>
</dbReference>
<dbReference type="PROSITE" id="PS00166">
    <property type="entry name" value="ENOYL_COA_HYDRATASE"/>
    <property type="match status" value="1"/>
</dbReference>
<dbReference type="InterPro" id="IPR018376">
    <property type="entry name" value="Enoyl-CoA_hyd/isom_CS"/>
</dbReference>
<accession>A0A484HDL2</accession>
<dbReference type="PANTHER" id="PTHR11941:SF54">
    <property type="entry name" value="ENOYL-COA HYDRATASE, MITOCHONDRIAL"/>
    <property type="match status" value="1"/>
</dbReference>
<dbReference type="Gene3D" id="1.10.12.10">
    <property type="entry name" value="Lyase 2-enoyl-coa Hydratase, Chain A, domain 2"/>
    <property type="match status" value="1"/>
</dbReference>
<dbReference type="GO" id="GO:0006635">
    <property type="term" value="P:fatty acid beta-oxidation"/>
    <property type="evidence" value="ECO:0007669"/>
    <property type="project" value="TreeGrafter"/>
</dbReference>
<gene>
    <name evidence="4" type="ORF">EPICR_150045</name>
</gene>
<evidence type="ECO:0000313" key="4">
    <source>
        <dbReference type="EMBL" id="VEN73328.1"/>
    </source>
</evidence>
<dbReference type="PANTHER" id="PTHR11941">
    <property type="entry name" value="ENOYL-COA HYDRATASE-RELATED"/>
    <property type="match status" value="1"/>
</dbReference>
<dbReference type="FunFam" id="1.10.12.10:FF:000001">
    <property type="entry name" value="Probable enoyl-CoA hydratase, mitochondrial"/>
    <property type="match status" value="1"/>
</dbReference>
<dbReference type="InterPro" id="IPR001753">
    <property type="entry name" value="Enoyl-CoA_hydra/iso"/>
</dbReference>
<dbReference type="EC" id="4.2.1.150" evidence="4"/>
<keyword evidence="2 4" id="KW-0456">Lyase</keyword>
<evidence type="ECO:0000256" key="2">
    <source>
        <dbReference type="ARBA" id="ARBA00023239"/>
    </source>
</evidence>
<dbReference type="SUPFAM" id="SSF52096">
    <property type="entry name" value="ClpP/crotonase"/>
    <property type="match status" value="1"/>
</dbReference>